<evidence type="ECO:0000259" key="7">
    <source>
        <dbReference type="Pfam" id="PF01593"/>
    </source>
</evidence>
<evidence type="ECO:0000256" key="6">
    <source>
        <dbReference type="SAM" id="Phobius"/>
    </source>
</evidence>
<comment type="caution">
    <text evidence="8">The sequence shown here is derived from an EMBL/GenBank/DDBJ whole genome shotgun (WGS) entry which is preliminary data.</text>
</comment>
<dbReference type="SUPFAM" id="SSF51905">
    <property type="entry name" value="FAD/NAD(P)-binding domain"/>
    <property type="match status" value="1"/>
</dbReference>
<dbReference type="PANTHER" id="PTHR46091">
    <property type="entry name" value="BLR7054 PROTEIN"/>
    <property type="match status" value="1"/>
</dbReference>
<dbReference type="InterPro" id="IPR002937">
    <property type="entry name" value="Amino_oxidase"/>
</dbReference>
<keyword evidence="6" id="KW-0812">Transmembrane</keyword>
<dbReference type="PANTHER" id="PTHR46091:SF3">
    <property type="entry name" value="AMINE OXIDASE DOMAIN-CONTAINING PROTEIN"/>
    <property type="match status" value="1"/>
</dbReference>
<dbReference type="RefSeq" id="WP_105590966.1">
    <property type="nucleotide sequence ID" value="NZ_PDET01000001.1"/>
</dbReference>
<dbReference type="InterPro" id="IPR036188">
    <property type="entry name" value="FAD/NAD-bd_sf"/>
</dbReference>
<keyword evidence="4" id="KW-0521">NADP</keyword>
<dbReference type="Gene3D" id="3.90.660.50">
    <property type="match status" value="1"/>
</dbReference>
<name>A0A2S9IHV8_9GAMM</name>
<keyword evidence="9" id="KW-1185">Reference proteome</keyword>
<dbReference type="OrthoDB" id="9774675at2"/>
<evidence type="ECO:0000313" key="9">
    <source>
        <dbReference type="Proteomes" id="UP000239181"/>
    </source>
</evidence>
<gene>
    <name evidence="8" type="ORF">CQW29_01660</name>
</gene>
<proteinExistence type="predicted"/>
<sequence>MATRPSAVIIGAGASGMVSALLLAMHGYRVSIVERAKEPGVTLRGFLKSRVYFDSGVHFVGELSPHGVLTAYLRYLGIRDLPSVEFDRNCFETVRFSDRGDFSLAADYDKMLAGLCADFPAEKEGIHRYMADVKAAYYSSAFHTLQGSPIRDETDPRWHIPLQDYIAGYIRDPWLQALLAIPCLYHGVSPENVSFLQHARVAGTHFGGVRTFAQGGLSLVKALEQRLAEEGVVLHCNRSAVQIHCKSEGTLSEVELDNGERLGCSVVIYTGHPGFLPQMLPEKALRPTAVNRMHQLYDGMSAHLLYLSGGTEPPLLLDKKNFLYCQHARSFTEAFKPLHRGTAGPFYIMPGPSVLNRESGQFDSIDFVAAIPCDAAEYRAFYGTGNGKRPSAYRTQKKQRLKELYASLCRTVPEIEGLRLVDGATPATLQKYLYSPGAGMYGVAHDITQFNPLPVTRVAGLFVAGQAVTGPGVMGATISAFLACGYLLDHQNLLNGVRTCR</sequence>
<feature type="transmembrane region" description="Helical" evidence="6">
    <location>
        <begin position="7"/>
        <end position="28"/>
    </location>
</feature>
<dbReference type="InterPro" id="IPR052206">
    <property type="entry name" value="Retinol_saturase"/>
</dbReference>
<keyword evidence="3" id="KW-0274">FAD</keyword>
<dbReference type="Proteomes" id="UP000239181">
    <property type="component" value="Unassembled WGS sequence"/>
</dbReference>
<organism evidence="8 9">
    <name type="scientific">Pantoea coffeiphila</name>
    <dbReference type="NCBI Taxonomy" id="1465635"/>
    <lineage>
        <taxon>Bacteria</taxon>
        <taxon>Pseudomonadati</taxon>
        <taxon>Pseudomonadota</taxon>
        <taxon>Gammaproteobacteria</taxon>
        <taxon>Enterobacterales</taxon>
        <taxon>Erwiniaceae</taxon>
        <taxon>Pantoea</taxon>
    </lineage>
</organism>
<dbReference type="EMBL" id="PDET01000001">
    <property type="protein sequence ID" value="PRD17367.1"/>
    <property type="molecule type" value="Genomic_DNA"/>
</dbReference>
<dbReference type="Pfam" id="PF01593">
    <property type="entry name" value="Amino_oxidase"/>
    <property type="match status" value="1"/>
</dbReference>
<protein>
    <recommendedName>
        <fullName evidence="7">Amine oxidase domain-containing protein</fullName>
    </recommendedName>
</protein>
<keyword evidence="5" id="KW-0520">NAD</keyword>
<keyword evidence="6" id="KW-0472">Membrane</keyword>
<keyword evidence="6" id="KW-1133">Transmembrane helix</keyword>
<feature type="domain" description="Amine oxidase" evidence="7">
    <location>
        <begin position="15"/>
        <end position="302"/>
    </location>
</feature>
<keyword evidence="2" id="KW-0732">Signal</keyword>
<keyword evidence="1" id="KW-0285">Flavoprotein</keyword>
<accession>A0A2S9IHV8</accession>
<evidence type="ECO:0000313" key="8">
    <source>
        <dbReference type="EMBL" id="PRD17367.1"/>
    </source>
</evidence>
<evidence type="ECO:0000256" key="1">
    <source>
        <dbReference type="ARBA" id="ARBA00022630"/>
    </source>
</evidence>
<dbReference type="Gene3D" id="3.50.50.60">
    <property type="entry name" value="FAD/NAD(P)-binding domain"/>
    <property type="match status" value="1"/>
</dbReference>
<dbReference type="GO" id="GO:0016491">
    <property type="term" value="F:oxidoreductase activity"/>
    <property type="evidence" value="ECO:0007669"/>
    <property type="project" value="InterPro"/>
</dbReference>
<evidence type="ECO:0000256" key="5">
    <source>
        <dbReference type="ARBA" id="ARBA00023027"/>
    </source>
</evidence>
<evidence type="ECO:0000256" key="3">
    <source>
        <dbReference type="ARBA" id="ARBA00022827"/>
    </source>
</evidence>
<evidence type="ECO:0000256" key="2">
    <source>
        <dbReference type="ARBA" id="ARBA00022729"/>
    </source>
</evidence>
<dbReference type="AlphaFoldDB" id="A0A2S9IHV8"/>
<reference evidence="8 9" key="1">
    <citation type="submission" date="2017-10" db="EMBL/GenBank/DDBJ databases">
        <title>Draft genome of two endophytic bacteria isolated from 'guarana' Paullinia cupana (Mart.) Ducke.</title>
        <authorList>
            <person name="Siqueira K.A."/>
            <person name="Liotti R.G."/>
            <person name="Mendes T.A."/>
            <person name="Soares M.A."/>
        </authorList>
    </citation>
    <scope>NUCLEOTIDE SEQUENCE [LARGE SCALE GENOMIC DNA]</scope>
    <source>
        <strain evidence="8 9">342</strain>
    </source>
</reference>
<evidence type="ECO:0000256" key="4">
    <source>
        <dbReference type="ARBA" id="ARBA00022857"/>
    </source>
</evidence>